<dbReference type="Proteomes" id="UP000625976">
    <property type="component" value="Unassembled WGS sequence"/>
</dbReference>
<organism evidence="2 3">
    <name type="scientific">Bizionia arctica</name>
    <dbReference type="NCBI Taxonomy" id="1495645"/>
    <lineage>
        <taxon>Bacteria</taxon>
        <taxon>Pseudomonadati</taxon>
        <taxon>Bacteroidota</taxon>
        <taxon>Flavobacteriia</taxon>
        <taxon>Flavobacteriales</taxon>
        <taxon>Flavobacteriaceae</taxon>
        <taxon>Bizionia</taxon>
    </lineage>
</organism>
<keyword evidence="3" id="KW-1185">Reference proteome</keyword>
<keyword evidence="1" id="KW-0812">Transmembrane</keyword>
<comment type="caution">
    <text evidence="2">The sequence shown here is derived from an EMBL/GenBank/DDBJ whole genome shotgun (WGS) entry which is preliminary data.</text>
</comment>
<evidence type="ECO:0000313" key="2">
    <source>
        <dbReference type="EMBL" id="GGG39110.1"/>
    </source>
</evidence>
<keyword evidence="1" id="KW-0472">Membrane</keyword>
<name>A0A917GCX7_9FLAO</name>
<reference evidence="2" key="2">
    <citation type="submission" date="2020-09" db="EMBL/GenBank/DDBJ databases">
        <authorList>
            <person name="Sun Q."/>
            <person name="Zhou Y."/>
        </authorList>
    </citation>
    <scope>NUCLEOTIDE SEQUENCE</scope>
    <source>
        <strain evidence="2">CGMCC 1.12751</strain>
    </source>
</reference>
<keyword evidence="1" id="KW-1133">Transmembrane helix</keyword>
<gene>
    <name evidence="2" type="ORF">GCM10010976_08580</name>
</gene>
<dbReference type="AlphaFoldDB" id="A0A917GCX7"/>
<sequence>MRFLNKLKWISVLSFVVIRVFEKLSYFEGFPTTESQLFKNISYLIALIFLIVLISEFQLKSRKRNRTRKTRLNDKN</sequence>
<proteinExistence type="predicted"/>
<dbReference type="EMBL" id="BMFQ01000001">
    <property type="protein sequence ID" value="GGG39110.1"/>
    <property type="molecule type" value="Genomic_DNA"/>
</dbReference>
<evidence type="ECO:0000313" key="3">
    <source>
        <dbReference type="Proteomes" id="UP000625976"/>
    </source>
</evidence>
<feature type="transmembrane region" description="Helical" evidence="1">
    <location>
        <begin position="41"/>
        <end position="59"/>
    </location>
</feature>
<evidence type="ECO:0000256" key="1">
    <source>
        <dbReference type="SAM" id="Phobius"/>
    </source>
</evidence>
<feature type="transmembrane region" description="Helical" evidence="1">
    <location>
        <begin position="7"/>
        <end position="26"/>
    </location>
</feature>
<reference evidence="2" key="1">
    <citation type="journal article" date="2014" name="Int. J. Syst. Evol. Microbiol.">
        <title>Complete genome sequence of Corynebacterium casei LMG S-19264T (=DSM 44701T), isolated from a smear-ripened cheese.</title>
        <authorList>
            <consortium name="US DOE Joint Genome Institute (JGI-PGF)"/>
            <person name="Walter F."/>
            <person name="Albersmeier A."/>
            <person name="Kalinowski J."/>
            <person name="Ruckert C."/>
        </authorList>
    </citation>
    <scope>NUCLEOTIDE SEQUENCE</scope>
    <source>
        <strain evidence="2">CGMCC 1.12751</strain>
    </source>
</reference>
<accession>A0A917GCX7</accession>
<protein>
    <submittedName>
        <fullName evidence="2">Uncharacterized protein</fullName>
    </submittedName>
</protein>